<comment type="caution">
    <text evidence="9">The sequence shown here is derived from an EMBL/GenBank/DDBJ whole genome shotgun (WGS) entry which is preliminary data.</text>
</comment>
<gene>
    <name evidence="9" type="ORF">CCMP2556_LOCUS19761</name>
</gene>
<accession>A0ABP0L8Y9</accession>
<evidence type="ECO:0000256" key="4">
    <source>
        <dbReference type="ARBA" id="ARBA00022692"/>
    </source>
</evidence>
<dbReference type="Pfam" id="PF09815">
    <property type="entry name" value="XK-related"/>
    <property type="match status" value="1"/>
</dbReference>
<evidence type="ECO:0000313" key="9">
    <source>
        <dbReference type="EMBL" id="CAK9035073.1"/>
    </source>
</evidence>
<evidence type="ECO:0000256" key="6">
    <source>
        <dbReference type="ARBA" id="ARBA00023136"/>
    </source>
</evidence>
<keyword evidence="3" id="KW-1003">Cell membrane</keyword>
<comment type="subcellular location">
    <subcellularLocation>
        <location evidence="1">Cell membrane</location>
        <topology evidence="1">Multi-pass membrane protein</topology>
    </subcellularLocation>
</comment>
<keyword evidence="10" id="KW-1185">Reference proteome</keyword>
<dbReference type="InterPro" id="IPR018629">
    <property type="entry name" value="XK-rel"/>
</dbReference>
<dbReference type="Proteomes" id="UP001642484">
    <property type="component" value="Unassembled WGS sequence"/>
</dbReference>
<keyword evidence="5 8" id="KW-1133">Transmembrane helix</keyword>
<sequence length="399" mass="44242">MDGPGRSARPLQATRDGFQPCLMDTGAPVPMPHWERNLVIVALVVHVMDVGLDLCVAALFVAHAEWVFFLGAAGVIFWAWLVSSLYISFGGGAPTGDIDTDGLSERPSFLLNFAQVQIFAEAYRCIFYSGDTDYFHTLRLMEAILESAPNSLVQLYALVIWAIPGGIELEHAASLLRISVLCSFVSVGLGLAMWEQKVQFRTSSGYVAAVAIMRAFEIAARSATLAVFSGLTHPYGFFWSLAADYCIMLFLIVRHQSVQFTYGLFVALPLVLVSLEPLVWRREDHAVPKDSYYLVRVAEFVVMWMVIIHKQGQQTSSAAESSVLGCEVLALFSMLGLFITLPFVWRVARQHELCRDVADWAEEASKEAMNDDALYSESDGSSGDFDRHGDRDFDELPPE</sequence>
<feature type="transmembrane region" description="Helical" evidence="8">
    <location>
        <begin position="321"/>
        <end position="345"/>
    </location>
</feature>
<feature type="transmembrane region" description="Helical" evidence="8">
    <location>
        <begin position="67"/>
        <end position="89"/>
    </location>
</feature>
<evidence type="ECO:0000313" key="10">
    <source>
        <dbReference type="Proteomes" id="UP001642484"/>
    </source>
</evidence>
<feature type="transmembrane region" description="Helical" evidence="8">
    <location>
        <begin position="175"/>
        <end position="194"/>
    </location>
</feature>
<evidence type="ECO:0000256" key="7">
    <source>
        <dbReference type="SAM" id="MobiDB-lite"/>
    </source>
</evidence>
<dbReference type="EMBL" id="CAXAMN010011348">
    <property type="protein sequence ID" value="CAK9035073.1"/>
    <property type="molecule type" value="Genomic_DNA"/>
</dbReference>
<dbReference type="InterPro" id="IPR050895">
    <property type="entry name" value="XK-related_scramblase"/>
</dbReference>
<keyword evidence="6 8" id="KW-0472">Membrane</keyword>
<feature type="transmembrane region" description="Helical" evidence="8">
    <location>
        <begin position="260"/>
        <end position="280"/>
    </location>
</feature>
<evidence type="ECO:0008006" key="11">
    <source>
        <dbReference type="Google" id="ProtNLM"/>
    </source>
</evidence>
<keyword evidence="4 8" id="KW-0812">Transmembrane</keyword>
<dbReference type="PANTHER" id="PTHR16024:SF28">
    <property type="entry name" value="XK-RELATED PROTEIN"/>
    <property type="match status" value="1"/>
</dbReference>
<evidence type="ECO:0000256" key="8">
    <source>
        <dbReference type="SAM" id="Phobius"/>
    </source>
</evidence>
<name>A0ABP0L8Y9_9DINO</name>
<dbReference type="PANTHER" id="PTHR16024">
    <property type="entry name" value="XK-RELATED PROTEIN"/>
    <property type="match status" value="1"/>
</dbReference>
<feature type="transmembrane region" description="Helical" evidence="8">
    <location>
        <begin position="292"/>
        <end position="309"/>
    </location>
</feature>
<evidence type="ECO:0000256" key="2">
    <source>
        <dbReference type="ARBA" id="ARBA00008789"/>
    </source>
</evidence>
<feature type="region of interest" description="Disordered" evidence="7">
    <location>
        <begin position="369"/>
        <end position="399"/>
    </location>
</feature>
<reference evidence="9 10" key="1">
    <citation type="submission" date="2024-02" db="EMBL/GenBank/DDBJ databases">
        <authorList>
            <person name="Chen Y."/>
            <person name="Shah S."/>
            <person name="Dougan E. K."/>
            <person name="Thang M."/>
            <person name="Chan C."/>
        </authorList>
    </citation>
    <scope>NUCLEOTIDE SEQUENCE [LARGE SCALE GENOMIC DNA]</scope>
</reference>
<feature type="transmembrane region" description="Helical" evidence="8">
    <location>
        <begin position="38"/>
        <end position="60"/>
    </location>
</feature>
<evidence type="ECO:0000256" key="1">
    <source>
        <dbReference type="ARBA" id="ARBA00004651"/>
    </source>
</evidence>
<proteinExistence type="inferred from homology"/>
<evidence type="ECO:0000256" key="5">
    <source>
        <dbReference type="ARBA" id="ARBA00022989"/>
    </source>
</evidence>
<evidence type="ECO:0000256" key="3">
    <source>
        <dbReference type="ARBA" id="ARBA00022475"/>
    </source>
</evidence>
<protein>
    <recommendedName>
        <fullName evidence="11">XK-related protein</fullName>
    </recommendedName>
</protein>
<comment type="similarity">
    <text evidence="2">Belongs to the XK family.</text>
</comment>
<organism evidence="9 10">
    <name type="scientific">Durusdinium trenchii</name>
    <dbReference type="NCBI Taxonomy" id="1381693"/>
    <lineage>
        <taxon>Eukaryota</taxon>
        <taxon>Sar</taxon>
        <taxon>Alveolata</taxon>
        <taxon>Dinophyceae</taxon>
        <taxon>Suessiales</taxon>
        <taxon>Symbiodiniaceae</taxon>
        <taxon>Durusdinium</taxon>
    </lineage>
</organism>